<feature type="transmembrane region" description="Helical" evidence="6">
    <location>
        <begin position="21"/>
        <end position="40"/>
    </location>
</feature>
<proteinExistence type="predicted"/>
<dbReference type="AlphaFoldDB" id="A0A285VDF4"/>
<keyword evidence="5 6" id="KW-0472">Membrane</keyword>
<keyword evidence="2" id="KW-0813">Transport</keyword>
<dbReference type="SUPFAM" id="SSF161070">
    <property type="entry name" value="SNF-like"/>
    <property type="match status" value="1"/>
</dbReference>
<dbReference type="PRINTS" id="PR00176">
    <property type="entry name" value="NANEUSMPORT"/>
</dbReference>
<reference evidence="8" key="1">
    <citation type="submission" date="2017-08" db="EMBL/GenBank/DDBJ databases">
        <authorList>
            <person name="Varghese N."/>
            <person name="Submissions S."/>
        </authorList>
    </citation>
    <scope>NUCLEOTIDE SEQUENCE [LARGE SCALE GENOMIC DNA]</scope>
    <source>
        <strain evidence="8">USBA17B2</strain>
    </source>
</reference>
<keyword evidence="3 6" id="KW-0812">Transmembrane</keyword>
<protein>
    <submittedName>
        <fullName evidence="7">Neurotransmitter:Na+ symporter, NSS family</fullName>
    </submittedName>
</protein>
<feature type="transmembrane region" description="Helical" evidence="6">
    <location>
        <begin position="365"/>
        <end position="389"/>
    </location>
</feature>
<feature type="transmembrane region" description="Helical" evidence="6">
    <location>
        <begin position="153"/>
        <end position="174"/>
    </location>
</feature>
<gene>
    <name evidence="7" type="ORF">SAMN05421879_101244</name>
</gene>
<name>A0A285VDF4_9MICO</name>
<dbReference type="Proteomes" id="UP000219688">
    <property type="component" value="Unassembled WGS sequence"/>
</dbReference>
<feature type="transmembrane region" description="Helical" evidence="6">
    <location>
        <begin position="186"/>
        <end position="208"/>
    </location>
</feature>
<dbReference type="PROSITE" id="PS50267">
    <property type="entry name" value="NA_NEUROTRAN_SYMP_3"/>
    <property type="match status" value="1"/>
</dbReference>
<dbReference type="RefSeq" id="WP_097186459.1">
    <property type="nucleotide sequence ID" value="NZ_OBQK01000001.1"/>
</dbReference>
<dbReference type="Pfam" id="PF00209">
    <property type="entry name" value="SNF"/>
    <property type="match status" value="2"/>
</dbReference>
<evidence type="ECO:0000256" key="3">
    <source>
        <dbReference type="ARBA" id="ARBA00022692"/>
    </source>
</evidence>
<sequence>MTTSNAPVAAEQRETWTSSTGFILAAIGSAVGLGNIWRFPGVAYESGGGAFLIPYLVALLTAGIPILFLDYSIGHRYRAAAPLAYRRMAKPTETLGWFQIMLSFVIAVYYAAVIAWAASYFIFAFNLRWGQDTLGFFVGEYLKVGDPEISTTVVPAVAVPLVLVWVAVLVVIALGVTAGVQKVNVIFIPLLGVAFLGLVIRALTLPGAMDGLNAFFTPDWGALADLNVWIAAYSQIFFSLSIAFGIMVTYASYQRRKANMTSSGLVVAFANSSFEILAGIGVFATLGFMANQQSVQVSELEGLTGPILSFVTFPAVINEMPGGAIFGVVFFGSLILAGFTSIISILLGVAASVQEKFGLSRRGSAILVSGICAVLSVLLFSTTSGLLALDTVDQWANNVGIVLSAIVMTVLVVWVFRKSETLRRHLNAVSTFQVGRIWIALIGVVAPAFLVIMLGQKLVSLVNDGYEGLPQWYLNLFGWGTIVFVVVAAVVLSAIPWKGRDDEKFVPWPDVDKEVTR</sequence>
<evidence type="ECO:0000256" key="2">
    <source>
        <dbReference type="ARBA" id="ARBA00022448"/>
    </source>
</evidence>
<feature type="transmembrane region" description="Helical" evidence="6">
    <location>
        <begin position="324"/>
        <end position="353"/>
    </location>
</feature>
<organism evidence="7 8">
    <name type="scientific">Ornithinimicrobium cerasi</name>
    <dbReference type="NCBI Taxonomy" id="2248773"/>
    <lineage>
        <taxon>Bacteria</taxon>
        <taxon>Bacillati</taxon>
        <taxon>Actinomycetota</taxon>
        <taxon>Actinomycetes</taxon>
        <taxon>Micrococcales</taxon>
        <taxon>Ornithinimicrobiaceae</taxon>
        <taxon>Ornithinimicrobium</taxon>
    </lineage>
</organism>
<feature type="transmembrane region" description="Helical" evidence="6">
    <location>
        <begin position="94"/>
        <end position="123"/>
    </location>
</feature>
<evidence type="ECO:0000313" key="8">
    <source>
        <dbReference type="Proteomes" id="UP000219688"/>
    </source>
</evidence>
<dbReference type="CDD" id="cd10334">
    <property type="entry name" value="SLC6sbd_u1"/>
    <property type="match status" value="1"/>
</dbReference>
<dbReference type="InterPro" id="IPR000175">
    <property type="entry name" value="Na/ntran_symport"/>
</dbReference>
<accession>A0A285VDF4</accession>
<evidence type="ECO:0000256" key="4">
    <source>
        <dbReference type="ARBA" id="ARBA00022989"/>
    </source>
</evidence>
<feature type="transmembrane region" description="Helical" evidence="6">
    <location>
        <begin position="437"/>
        <end position="456"/>
    </location>
</feature>
<keyword evidence="4 6" id="KW-1133">Transmembrane helix</keyword>
<dbReference type="PANTHER" id="PTHR42948:SF1">
    <property type="entry name" value="TRANSPORTER"/>
    <property type="match status" value="1"/>
</dbReference>
<feature type="transmembrane region" description="Helical" evidence="6">
    <location>
        <begin position="265"/>
        <end position="290"/>
    </location>
</feature>
<dbReference type="NCBIfam" id="NF037979">
    <property type="entry name" value="Na_transp"/>
    <property type="match status" value="1"/>
</dbReference>
<evidence type="ECO:0000256" key="1">
    <source>
        <dbReference type="ARBA" id="ARBA00004141"/>
    </source>
</evidence>
<evidence type="ECO:0000256" key="5">
    <source>
        <dbReference type="ARBA" id="ARBA00023136"/>
    </source>
</evidence>
<feature type="transmembrane region" description="Helical" evidence="6">
    <location>
        <begin position="476"/>
        <end position="495"/>
    </location>
</feature>
<feature type="transmembrane region" description="Helical" evidence="6">
    <location>
        <begin position="52"/>
        <end position="73"/>
    </location>
</feature>
<dbReference type="GO" id="GO:0016020">
    <property type="term" value="C:membrane"/>
    <property type="evidence" value="ECO:0007669"/>
    <property type="project" value="UniProtKB-SubCell"/>
</dbReference>
<evidence type="ECO:0000313" key="7">
    <source>
        <dbReference type="EMBL" id="SOC51588.1"/>
    </source>
</evidence>
<comment type="subcellular location">
    <subcellularLocation>
        <location evidence="1">Membrane</location>
        <topology evidence="1">Multi-pass membrane protein</topology>
    </subcellularLocation>
</comment>
<feature type="transmembrane region" description="Helical" evidence="6">
    <location>
        <begin position="395"/>
        <end position="416"/>
    </location>
</feature>
<dbReference type="EMBL" id="OBQK01000001">
    <property type="protein sequence ID" value="SOC51588.1"/>
    <property type="molecule type" value="Genomic_DNA"/>
</dbReference>
<dbReference type="PANTHER" id="PTHR42948">
    <property type="entry name" value="TRANSPORTER"/>
    <property type="match status" value="1"/>
</dbReference>
<feature type="transmembrane region" description="Helical" evidence="6">
    <location>
        <begin position="228"/>
        <end position="253"/>
    </location>
</feature>
<evidence type="ECO:0000256" key="6">
    <source>
        <dbReference type="SAM" id="Phobius"/>
    </source>
</evidence>
<dbReference type="STRING" id="1122622.GCA_000421185_01668"/>
<keyword evidence="8" id="KW-1185">Reference proteome</keyword>
<dbReference type="InterPro" id="IPR037272">
    <property type="entry name" value="SNS_sf"/>
</dbReference>